<name>A0A6L2LZD6_TANCI</name>
<evidence type="ECO:0000313" key="2">
    <source>
        <dbReference type="EMBL" id="GEU65505.1"/>
    </source>
</evidence>
<protein>
    <submittedName>
        <fullName evidence="2">Uncharacterized protein</fullName>
    </submittedName>
</protein>
<proteinExistence type="predicted"/>
<accession>A0A6L2LZD6</accession>
<dbReference type="EMBL" id="BKCJ010005214">
    <property type="protein sequence ID" value="GEU65505.1"/>
    <property type="molecule type" value="Genomic_DNA"/>
</dbReference>
<feature type="region of interest" description="Disordered" evidence="1">
    <location>
        <begin position="1"/>
        <end position="138"/>
    </location>
</feature>
<organism evidence="2">
    <name type="scientific">Tanacetum cinerariifolium</name>
    <name type="common">Dalmatian daisy</name>
    <name type="synonym">Chrysanthemum cinerariifolium</name>
    <dbReference type="NCBI Taxonomy" id="118510"/>
    <lineage>
        <taxon>Eukaryota</taxon>
        <taxon>Viridiplantae</taxon>
        <taxon>Streptophyta</taxon>
        <taxon>Embryophyta</taxon>
        <taxon>Tracheophyta</taxon>
        <taxon>Spermatophyta</taxon>
        <taxon>Magnoliopsida</taxon>
        <taxon>eudicotyledons</taxon>
        <taxon>Gunneridae</taxon>
        <taxon>Pentapetalae</taxon>
        <taxon>asterids</taxon>
        <taxon>campanulids</taxon>
        <taxon>Asterales</taxon>
        <taxon>Asteraceae</taxon>
        <taxon>Asteroideae</taxon>
        <taxon>Anthemideae</taxon>
        <taxon>Anthemidinae</taxon>
        <taxon>Tanacetum</taxon>
    </lineage>
</organism>
<feature type="compositionally biased region" description="Polar residues" evidence="1">
    <location>
        <begin position="1"/>
        <end position="26"/>
    </location>
</feature>
<evidence type="ECO:0000256" key="1">
    <source>
        <dbReference type="SAM" id="MobiDB-lite"/>
    </source>
</evidence>
<dbReference type="AlphaFoldDB" id="A0A6L2LZD6"/>
<comment type="caution">
    <text evidence="2">The sequence shown here is derived from an EMBL/GenBank/DDBJ whole genome shotgun (WGS) entry which is preliminary data.</text>
</comment>
<feature type="compositionally biased region" description="Pro residues" evidence="1">
    <location>
        <begin position="112"/>
        <end position="127"/>
    </location>
</feature>
<reference evidence="2" key="1">
    <citation type="journal article" date="2019" name="Sci. Rep.">
        <title>Draft genome of Tanacetum cinerariifolium, the natural source of mosquito coil.</title>
        <authorList>
            <person name="Yamashiro T."/>
            <person name="Shiraishi A."/>
            <person name="Satake H."/>
            <person name="Nakayama K."/>
        </authorList>
    </citation>
    <scope>NUCLEOTIDE SEQUENCE</scope>
</reference>
<feature type="compositionally biased region" description="Low complexity" evidence="1">
    <location>
        <begin position="102"/>
        <end position="111"/>
    </location>
</feature>
<feature type="compositionally biased region" description="Basic and acidic residues" evidence="1">
    <location>
        <begin position="84"/>
        <end position="93"/>
    </location>
</feature>
<gene>
    <name evidence="2" type="ORF">Tci_037483</name>
</gene>
<sequence length="138" mass="14860">MSSSPSPTHIESITSTDATRGSSVFTPSPFDPYMLVRQAYSPTALDTESEPLEASLKIADPQPLSLTSAPPSPDYTPVTPYTNDESKPFKTFETRVTSPHFTTSPADSTSPPSSPRPPLTQTPPTLTPPQAFYYHSTA</sequence>